<dbReference type="SMART" id="SM00482">
    <property type="entry name" value="POLAc"/>
    <property type="match status" value="1"/>
</dbReference>
<sequence>MSDEKTPTGQGEGIDQGSATSLQPKATCPVGQGPTLDRLSPEHLTELRASAISDAVIDACGAYTAYERDDLPEPLRWVGDRDGALPALVIPMTEAGRGMTWQVKPRTGTVAVDGRTLKYICPSKSSGAIVPSLIERRAVTDETKRVLIVEGTKQSMAVLSCTDSTTAVYGVPGIQSWMGGEDGPSPAFSLVTGLSTYILPDADAARNRAVYDGASALGAHCRQWGASPVRYISIPGHGTQGVDDVLASVDAERRAELLDLWVRQAGDKPSLKMPPKKKKPEGEDLDDDRPRVSADAPPQEILSVVGGALHTSLGGRSLFRQGSSLVSLVEMEGRRTLAPVSRALMQDLGSQAAAVVHETERASRERFLSGSEADMLLSPPRVAPYPRIDGIFASPVVSGGGRIVSDPGYDAGSGVYLDLSRELVGFSVPESPSPDDVTAALNLLEEMLVDFPFKTAADRTRALGMLLTTVTRLMYGTSPMIVVTANTRGSGKNLLADNMSLIATGECVSVQRLPDSETEVQKVLVSALLAGRTQLTWDEASAGLDSPTLSAFLTSEVFGGRRLGESEDLRSKNLACVWAMGNNVSVSGDLSRRTIAVELESPLSDPEARTGFKHADLRGWVRSRRRELLEAVFTLVQSWVVAGRPAPTSSAPVGSFEGWFHVVGGVLEHAGLPDLMEGVAERRAAGNVSEQEDLAFLAWVVEVTGGSEFIAFDLEEAVATYSGYVPLPSTIQSLGDATARRLGRALTRMQDRHLGGYVVRSAGTQAHVKKYRVDVTGGPGNGGDGTPPPSAPTPGPGDPSAPIGTLVFDLETGSADDLHTASDPGWVRLAAYSIDGADPVATTDIRELVGLIERAETVVGHNIVAYDLPALARHYGLDVDALVAQGRVRDTLVLARLAEPPRPGLRYGLDAVATRQGVDGKILSAGESALKKLARDHGGYDRIPVDDEDYRAYATQDVRATAAVYAALLPRAVDVVGEEYVTYEHQVAHALAQVESHGVRVDRVEVERRLADEDLVRGEIRTWLVETVGIPDEGKAPWASAEGKAALARYVHHAGAELPLTAKGSVSASGEAFAAVAAEHPESAALAELAEKMTTLLQASSPAATVKKCLRSDDRVYPAIQPSQATGRLSTTSPGMTIFGSRSDRLIAQRAMIVPDEGDVMVAVDLSGIDARCMAAGSGDAAYAALFQPGVDLHSETAARLFGDPGRRADAKIVNHSMNYGVGAAKLSAALGVSEGEARQILTDYDRAYPGLAAFKARLRAGAESGGYVTSGYGRRVAVPRDRAWTQAPAGYGQATARDAFLTGVLSLPDEVSAMVRIFVHDEVVLSVPGDRAEEIQAAVVATFESVTLPCAGGVVVPVLAEAAGPAETWAGCK</sequence>
<dbReference type="PANTHER" id="PTHR10133:SF27">
    <property type="entry name" value="DNA POLYMERASE NU"/>
    <property type="match status" value="1"/>
</dbReference>
<dbReference type="KEGG" id="cdo:CDOO_03870"/>
<keyword evidence="8" id="KW-1185">Reference proteome</keyword>
<gene>
    <name evidence="7" type="ORF">CDOO_03870</name>
</gene>
<dbReference type="InterPro" id="IPR036397">
    <property type="entry name" value="RNaseH_sf"/>
</dbReference>
<dbReference type="Gene3D" id="1.10.150.20">
    <property type="entry name" value="5' to 3' exonuclease, C-terminal subdomain"/>
    <property type="match status" value="1"/>
</dbReference>
<dbReference type="GO" id="GO:0003887">
    <property type="term" value="F:DNA-directed DNA polymerase activity"/>
    <property type="evidence" value="ECO:0007669"/>
    <property type="project" value="UniProtKB-EC"/>
</dbReference>
<dbReference type="OrthoDB" id="5196455at2"/>
<feature type="region of interest" description="Disordered" evidence="5">
    <location>
        <begin position="1"/>
        <end position="35"/>
    </location>
</feature>
<name>A0A097IEC5_9CORY</name>
<dbReference type="GO" id="GO:0006261">
    <property type="term" value="P:DNA-templated DNA replication"/>
    <property type="evidence" value="ECO:0007669"/>
    <property type="project" value="InterPro"/>
</dbReference>
<evidence type="ECO:0000259" key="6">
    <source>
        <dbReference type="SMART" id="SM00482"/>
    </source>
</evidence>
<evidence type="ECO:0000256" key="4">
    <source>
        <dbReference type="ARBA" id="ARBA00049244"/>
    </source>
</evidence>
<dbReference type="GO" id="GO:0003677">
    <property type="term" value="F:DNA binding"/>
    <property type="evidence" value="ECO:0007669"/>
    <property type="project" value="InterPro"/>
</dbReference>
<reference evidence="7 8" key="1">
    <citation type="submission" date="2013-09" db="EMBL/GenBank/DDBJ databases">
        <title>Complete genome sequence of Corynebacterium doosanense CAU 212(T) (=DSM 45436(T)), isolated from activated sludge.</title>
        <authorList>
            <person name="Schaffert L."/>
            <person name="Albersmeier A."/>
            <person name="Kalinowski J."/>
            <person name="Ruckert C."/>
        </authorList>
    </citation>
    <scope>NUCLEOTIDE SEQUENCE [LARGE SCALE GENOMIC DNA]</scope>
    <source>
        <strain evidence="7 8">CAU 212</strain>
    </source>
</reference>
<dbReference type="GO" id="GO:0006302">
    <property type="term" value="P:double-strand break repair"/>
    <property type="evidence" value="ECO:0007669"/>
    <property type="project" value="TreeGrafter"/>
</dbReference>
<proteinExistence type="inferred from homology"/>
<dbReference type="EC" id="2.7.7.7" evidence="2"/>
<dbReference type="Pfam" id="PF00476">
    <property type="entry name" value="DNA_pol_A"/>
    <property type="match status" value="1"/>
</dbReference>
<evidence type="ECO:0000256" key="2">
    <source>
        <dbReference type="ARBA" id="ARBA00012417"/>
    </source>
</evidence>
<dbReference type="eggNOG" id="COG4643">
    <property type="taxonomic scope" value="Bacteria"/>
</dbReference>
<dbReference type="InterPro" id="IPR001098">
    <property type="entry name" value="DNA-dir_DNA_pol_A_palm_dom"/>
</dbReference>
<dbReference type="Proteomes" id="UP000029914">
    <property type="component" value="Chromosome"/>
</dbReference>
<dbReference type="SUPFAM" id="SSF53098">
    <property type="entry name" value="Ribonuclease H-like"/>
    <property type="match status" value="1"/>
</dbReference>
<dbReference type="Gene3D" id="3.30.420.10">
    <property type="entry name" value="Ribonuclease H-like superfamily/Ribonuclease H"/>
    <property type="match status" value="1"/>
</dbReference>
<accession>A0A097IEC5</accession>
<dbReference type="PRINTS" id="PR00868">
    <property type="entry name" value="DNAPOLI"/>
</dbReference>
<feature type="region of interest" description="Disordered" evidence="5">
    <location>
        <begin position="773"/>
        <end position="803"/>
    </location>
</feature>
<dbReference type="SUPFAM" id="SSF56672">
    <property type="entry name" value="DNA/RNA polymerases"/>
    <property type="match status" value="1"/>
</dbReference>
<dbReference type="InterPro" id="IPR043502">
    <property type="entry name" value="DNA/RNA_pol_sf"/>
</dbReference>
<dbReference type="eggNOG" id="COG0749">
    <property type="taxonomic scope" value="Bacteria"/>
</dbReference>
<organism evidence="7 8">
    <name type="scientific">Corynebacterium doosanense CAU 212 = DSM 45436</name>
    <dbReference type="NCBI Taxonomy" id="558173"/>
    <lineage>
        <taxon>Bacteria</taxon>
        <taxon>Bacillati</taxon>
        <taxon>Actinomycetota</taxon>
        <taxon>Actinomycetes</taxon>
        <taxon>Mycobacteriales</taxon>
        <taxon>Corynebacteriaceae</taxon>
        <taxon>Corynebacterium</taxon>
    </lineage>
</organism>
<feature type="domain" description="DNA-directed DNA polymerase family A palm" evidence="6">
    <location>
        <begin position="1144"/>
        <end position="1332"/>
    </location>
</feature>
<dbReference type="InterPro" id="IPR002298">
    <property type="entry name" value="DNA_polymerase_A"/>
</dbReference>
<dbReference type="EMBL" id="CP006764">
    <property type="protein sequence ID" value="AIT60482.1"/>
    <property type="molecule type" value="Genomic_DNA"/>
</dbReference>
<evidence type="ECO:0000256" key="5">
    <source>
        <dbReference type="SAM" id="MobiDB-lite"/>
    </source>
</evidence>
<feature type="compositionally biased region" description="Pro residues" evidence="5">
    <location>
        <begin position="786"/>
        <end position="799"/>
    </location>
</feature>
<dbReference type="HOGENOM" id="CLU_255102_0_0_11"/>
<dbReference type="RefSeq" id="WP_018022950.1">
    <property type="nucleotide sequence ID" value="NZ_AQUX01000016.1"/>
</dbReference>
<feature type="region of interest" description="Disordered" evidence="5">
    <location>
        <begin position="268"/>
        <end position="298"/>
    </location>
</feature>
<keyword evidence="3" id="KW-0235">DNA replication</keyword>
<evidence type="ECO:0000256" key="1">
    <source>
        <dbReference type="ARBA" id="ARBA00007705"/>
    </source>
</evidence>
<evidence type="ECO:0000256" key="3">
    <source>
        <dbReference type="ARBA" id="ARBA00022705"/>
    </source>
</evidence>
<dbReference type="PANTHER" id="PTHR10133">
    <property type="entry name" value="DNA POLYMERASE I"/>
    <property type="match status" value="1"/>
</dbReference>
<protein>
    <recommendedName>
        <fullName evidence="2">DNA-directed DNA polymerase</fullName>
        <ecNumber evidence="2">2.7.7.7</ecNumber>
    </recommendedName>
</protein>
<dbReference type="InterPro" id="IPR012337">
    <property type="entry name" value="RNaseH-like_sf"/>
</dbReference>
<dbReference type="STRING" id="558173.CDOO_03870"/>
<evidence type="ECO:0000313" key="7">
    <source>
        <dbReference type="EMBL" id="AIT60482.1"/>
    </source>
</evidence>
<comment type="catalytic activity">
    <reaction evidence="4">
        <text>DNA(n) + a 2'-deoxyribonucleoside 5'-triphosphate = DNA(n+1) + diphosphate</text>
        <dbReference type="Rhea" id="RHEA:22508"/>
        <dbReference type="Rhea" id="RHEA-COMP:17339"/>
        <dbReference type="Rhea" id="RHEA-COMP:17340"/>
        <dbReference type="ChEBI" id="CHEBI:33019"/>
        <dbReference type="ChEBI" id="CHEBI:61560"/>
        <dbReference type="ChEBI" id="CHEBI:173112"/>
        <dbReference type="EC" id="2.7.7.7"/>
    </reaction>
</comment>
<dbReference type="Gene3D" id="3.30.70.370">
    <property type="match status" value="1"/>
</dbReference>
<comment type="similarity">
    <text evidence="1">Belongs to the DNA polymerase type-A family.</text>
</comment>
<evidence type="ECO:0000313" key="8">
    <source>
        <dbReference type="Proteomes" id="UP000029914"/>
    </source>
</evidence>